<evidence type="ECO:0000313" key="1">
    <source>
        <dbReference type="EMBL" id="RZI45191.1"/>
    </source>
</evidence>
<reference evidence="1 2" key="1">
    <citation type="submission" date="2018-10" db="EMBL/GenBank/DDBJ databases">
        <title>An updated phylogeny of the Alphaproteobacteria reveals that the parasitic Rickettsiales and Holosporales have independent origins.</title>
        <authorList>
            <person name="Munoz-Gomez S.A."/>
            <person name="Hess S."/>
            <person name="Burger G."/>
            <person name="Lang B.F."/>
            <person name="Susko E."/>
            <person name="Slamovits C.H."/>
            <person name="Roger A.J."/>
        </authorList>
    </citation>
    <scope>NUCLEOTIDE SEQUENCE [LARGE SCALE GENOMIC DNA]</scope>
    <source>
        <strain evidence="1">HOLO01</strain>
    </source>
</reference>
<dbReference type="GO" id="GO:0004061">
    <property type="term" value="F:arylformamidase activity"/>
    <property type="evidence" value="ECO:0007669"/>
    <property type="project" value="InterPro"/>
</dbReference>
<evidence type="ECO:0000313" key="2">
    <source>
        <dbReference type="Proteomes" id="UP000293550"/>
    </source>
</evidence>
<keyword evidence="2" id="KW-1185">Reference proteome</keyword>
<dbReference type="Pfam" id="PF04199">
    <property type="entry name" value="Cyclase"/>
    <property type="match status" value="1"/>
</dbReference>
<dbReference type="GO" id="GO:0019441">
    <property type="term" value="P:L-tryptophan catabolic process to kynurenine"/>
    <property type="evidence" value="ECO:0007669"/>
    <property type="project" value="InterPro"/>
</dbReference>
<dbReference type="InterPro" id="IPR037175">
    <property type="entry name" value="KFase_sf"/>
</dbReference>
<accession>A0A4Q7DEP1</accession>
<dbReference type="PANTHER" id="PTHR31118:SF12">
    <property type="entry name" value="CYCLASE-LIKE PROTEIN 2"/>
    <property type="match status" value="1"/>
</dbReference>
<dbReference type="AlphaFoldDB" id="A0A4Q7DEP1"/>
<organism evidence="1 2">
    <name type="scientific">Candidatus Finniella inopinata</name>
    <dbReference type="NCBI Taxonomy" id="1696036"/>
    <lineage>
        <taxon>Bacteria</taxon>
        <taxon>Pseudomonadati</taxon>
        <taxon>Pseudomonadota</taxon>
        <taxon>Alphaproteobacteria</taxon>
        <taxon>Holosporales</taxon>
        <taxon>Candidatus Paracaedibacteraceae</taxon>
        <taxon>Candidatus Finniella</taxon>
    </lineage>
</organism>
<dbReference type="Proteomes" id="UP000293550">
    <property type="component" value="Unassembled WGS sequence"/>
</dbReference>
<dbReference type="RefSeq" id="WP_130154576.1">
    <property type="nucleotide sequence ID" value="NZ_SCFB01000022.1"/>
</dbReference>
<comment type="caution">
    <text evidence="1">The sequence shown here is derived from an EMBL/GenBank/DDBJ whole genome shotgun (WGS) entry which is preliminary data.</text>
</comment>
<dbReference type="Gene3D" id="3.50.30.50">
    <property type="entry name" value="Putative cyclase"/>
    <property type="match status" value="1"/>
</dbReference>
<dbReference type="InterPro" id="IPR007325">
    <property type="entry name" value="KFase/CYL"/>
</dbReference>
<protein>
    <submittedName>
        <fullName evidence="1">Cyclase family protein</fullName>
    </submittedName>
</protein>
<sequence>MKSHKFPYTLIDLTHTLTPDIPTWTGGCGFHQQVKLDYDSCETDVKFRVQQLKLHAGIGTHIDAPAHCIPGGQSIDQLSLDQLSAPCAVIDVSGHAHERYTVTPQDILDFEHQYGSLPPHAFVIINTGWERFWTQPDQYRNNHIFPCVGRDAAQLLLDRAIAGLGIDTLSPDRPTDGFPVHQLILGAGKYIVENVAHALKMPRLGAYTLALPIKTQGGTEAPARLVGLIPT</sequence>
<proteinExistence type="predicted"/>
<dbReference type="PANTHER" id="PTHR31118">
    <property type="entry name" value="CYCLASE-LIKE PROTEIN 2"/>
    <property type="match status" value="1"/>
</dbReference>
<dbReference type="OrthoDB" id="9777007at2"/>
<gene>
    <name evidence="1" type="ORF">EQU50_07875</name>
</gene>
<dbReference type="SUPFAM" id="SSF102198">
    <property type="entry name" value="Putative cyclase"/>
    <property type="match status" value="1"/>
</dbReference>
<name>A0A4Q7DEP1_9PROT</name>
<dbReference type="EMBL" id="SCFB01000022">
    <property type="protein sequence ID" value="RZI45191.1"/>
    <property type="molecule type" value="Genomic_DNA"/>
</dbReference>